<gene>
    <name evidence="9" type="primary">ugpA_21</name>
    <name evidence="9" type="ORF">ERS852491_02921</name>
</gene>
<dbReference type="STRING" id="39482.ERS852491_02921"/>
<evidence type="ECO:0000256" key="3">
    <source>
        <dbReference type="ARBA" id="ARBA00022475"/>
    </source>
</evidence>
<keyword evidence="6 7" id="KW-0472">Membrane</keyword>
<dbReference type="GO" id="GO:0005886">
    <property type="term" value="C:plasma membrane"/>
    <property type="evidence" value="ECO:0007669"/>
    <property type="project" value="UniProtKB-SubCell"/>
</dbReference>
<dbReference type="InterPro" id="IPR051393">
    <property type="entry name" value="ABC_transporter_permease"/>
</dbReference>
<feature type="transmembrane region" description="Helical" evidence="7">
    <location>
        <begin position="264"/>
        <end position="284"/>
    </location>
</feature>
<comment type="subcellular location">
    <subcellularLocation>
        <location evidence="1 7">Cell membrane</location>
        <topology evidence="1 7">Multi-pass membrane protein</topology>
    </subcellularLocation>
</comment>
<evidence type="ECO:0000256" key="2">
    <source>
        <dbReference type="ARBA" id="ARBA00022448"/>
    </source>
</evidence>
<evidence type="ECO:0000259" key="8">
    <source>
        <dbReference type="PROSITE" id="PS50928"/>
    </source>
</evidence>
<dbReference type="OrthoDB" id="1936922at2"/>
<dbReference type="EMBL" id="CYZU01000028">
    <property type="protein sequence ID" value="CUO67335.1"/>
    <property type="molecule type" value="Genomic_DNA"/>
</dbReference>
<accession>A0A174H3D7</accession>
<dbReference type="PROSITE" id="PS50928">
    <property type="entry name" value="ABC_TM1"/>
    <property type="match status" value="1"/>
</dbReference>
<feature type="transmembrane region" description="Helical" evidence="7">
    <location>
        <begin position="103"/>
        <end position="123"/>
    </location>
</feature>
<evidence type="ECO:0000256" key="1">
    <source>
        <dbReference type="ARBA" id="ARBA00004651"/>
    </source>
</evidence>
<organism evidence="9 10">
    <name type="scientific">Faecalicatena contorta</name>
    <dbReference type="NCBI Taxonomy" id="39482"/>
    <lineage>
        <taxon>Bacteria</taxon>
        <taxon>Bacillati</taxon>
        <taxon>Bacillota</taxon>
        <taxon>Clostridia</taxon>
        <taxon>Lachnospirales</taxon>
        <taxon>Lachnospiraceae</taxon>
        <taxon>Faecalicatena</taxon>
    </lineage>
</organism>
<feature type="transmembrane region" description="Helical" evidence="7">
    <location>
        <begin position="71"/>
        <end position="91"/>
    </location>
</feature>
<dbReference type="Proteomes" id="UP000095544">
    <property type="component" value="Unassembled WGS sequence"/>
</dbReference>
<protein>
    <submittedName>
        <fullName evidence="9">sn-glycerol-3-phosphate transport system permease protein ugpA</fullName>
    </submittedName>
</protein>
<dbReference type="InterPro" id="IPR035906">
    <property type="entry name" value="MetI-like_sf"/>
</dbReference>
<dbReference type="InterPro" id="IPR000515">
    <property type="entry name" value="MetI-like"/>
</dbReference>
<dbReference type="PANTHER" id="PTHR30193">
    <property type="entry name" value="ABC TRANSPORTER PERMEASE PROTEIN"/>
    <property type="match status" value="1"/>
</dbReference>
<keyword evidence="2 7" id="KW-0813">Transport</keyword>
<feature type="transmembrane region" description="Helical" evidence="7">
    <location>
        <begin position="12"/>
        <end position="36"/>
    </location>
</feature>
<evidence type="ECO:0000256" key="4">
    <source>
        <dbReference type="ARBA" id="ARBA00022692"/>
    </source>
</evidence>
<dbReference type="Pfam" id="PF00528">
    <property type="entry name" value="BPD_transp_1"/>
    <property type="match status" value="1"/>
</dbReference>
<evidence type="ECO:0000313" key="9">
    <source>
        <dbReference type="EMBL" id="CUO67335.1"/>
    </source>
</evidence>
<keyword evidence="3" id="KW-1003">Cell membrane</keyword>
<sequence length="291" mass="32653">MKRKTNRTLYYFLIPALLLYVIFWVLPVLMSFFYGLTDWSGVGDYNFVGLKNFKYLLKDGTLINTLKNTGVYTIFTVVFGNVLALTLAFILNMKMRMKGAFRTVFYIPALFSTVVVAFIWSYVYAPYYGMIYNVFDIFGAAEAAPNLLGSTKTALIACAFVEQWKTSGTMTLIYLAGLQNLPGEVIESCKIDGCKWHQEMFRVKIPMLANTIAVNVMLGLINGFKSFDYVFTLTGGGPGSSTSTLMYSVYKLAFVEYQYGLAEALAASAFVLILVISCVVLFFFKKREVEA</sequence>
<name>A0A174H3D7_9FIRM</name>
<dbReference type="RefSeq" id="WP_055153867.1">
    <property type="nucleotide sequence ID" value="NZ_CYZU01000028.1"/>
</dbReference>
<keyword evidence="5 7" id="KW-1133">Transmembrane helix</keyword>
<dbReference type="CDD" id="cd06261">
    <property type="entry name" value="TM_PBP2"/>
    <property type="match status" value="1"/>
</dbReference>
<dbReference type="GO" id="GO:0055085">
    <property type="term" value="P:transmembrane transport"/>
    <property type="evidence" value="ECO:0007669"/>
    <property type="project" value="InterPro"/>
</dbReference>
<proteinExistence type="inferred from homology"/>
<dbReference type="PANTHER" id="PTHR30193:SF37">
    <property type="entry name" value="INNER MEMBRANE ABC TRANSPORTER PERMEASE PROTEIN YCJO"/>
    <property type="match status" value="1"/>
</dbReference>
<comment type="similarity">
    <text evidence="7">Belongs to the binding-protein-dependent transport system permease family.</text>
</comment>
<evidence type="ECO:0000313" key="10">
    <source>
        <dbReference type="Proteomes" id="UP000095544"/>
    </source>
</evidence>
<reference evidence="9 10" key="1">
    <citation type="submission" date="2015-09" db="EMBL/GenBank/DDBJ databases">
        <authorList>
            <consortium name="Pathogen Informatics"/>
        </authorList>
    </citation>
    <scope>NUCLEOTIDE SEQUENCE [LARGE SCALE GENOMIC DNA]</scope>
    <source>
        <strain evidence="9 10">2789STDY5834876</strain>
    </source>
</reference>
<feature type="domain" description="ABC transmembrane type-1" evidence="8">
    <location>
        <begin position="66"/>
        <end position="280"/>
    </location>
</feature>
<evidence type="ECO:0000256" key="6">
    <source>
        <dbReference type="ARBA" id="ARBA00023136"/>
    </source>
</evidence>
<keyword evidence="4 7" id="KW-0812">Transmembrane</keyword>
<dbReference type="AlphaFoldDB" id="A0A174H3D7"/>
<feature type="transmembrane region" description="Helical" evidence="7">
    <location>
        <begin position="205"/>
        <end position="224"/>
    </location>
</feature>
<dbReference type="Gene3D" id="1.10.3720.10">
    <property type="entry name" value="MetI-like"/>
    <property type="match status" value="1"/>
</dbReference>
<evidence type="ECO:0000256" key="7">
    <source>
        <dbReference type="RuleBase" id="RU363032"/>
    </source>
</evidence>
<dbReference type="SUPFAM" id="SSF161098">
    <property type="entry name" value="MetI-like"/>
    <property type="match status" value="1"/>
</dbReference>
<evidence type="ECO:0000256" key="5">
    <source>
        <dbReference type="ARBA" id="ARBA00022989"/>
    </source>
</evidence>